<evidence type="ECO:0000256" key="1">
    <source>
        <dbReference type="SAM" id="MobiDB-lite"/>
    </source>
</evidence>
<dbReference type="OrthoDB" id="10395937at2759"/>
<protein>
    <submittedName>
        <fullName evidence="2">Uncharacterized protein</fullName>
    </submittedName>
</protein>
<dbReference type="Proteomes" id="UP000034164">
    <property type="component" value="Unassembled WGS sequence"/>
</dbReference>
<feature type="compositionally biased region" description="Low complexity" evidence="1">
    <location>
        <begin position="23"/>
        <end position="40"/>
    </location>
</feature>
<sequence length="113" mass="12255">MALRSHDVIFPAREAVAPQDEVNSTANTPSTPTTTESSSNLATHLVDDVRAPEITDPDAAWIRPAKAFATYIPTPITGLLPKSYKDAVARPGGVGEYWKKSSRTRLILLLILL</sequence>
<dbReference type="EMBL" id="LCZI01000184">
    <property type="protein sequence ID" value="KKZ67824.1"/>
    <property type="molecule type" value="Genomic_DNA"/>
</dbReference>
<reference evidence="3" key="1">
    <citation type="journal article" date="2015" name="PLoS Genet.">
        <title>The dynamic genome and transcriptome of the human fungal pathogen Blastomyces and close relative Emmonsia.</title>
        <authorList>
            <person name="Munoz J.F."/>
            <person name="Gauthier G.M."/>
            <person name="Desjardins C.A."/>
            <person name="Gallo J.E."/>
            <person name="Holder J."/>
            <person name="Sullivan T.D."/>
            <person name="Marty A.J."/>
            <person name="Carmen J.C."/>
            <person name="Chen Z."/>
            <person name="Ding L."/>
            <person name="Gujja S."/>
            <person name="Magrini V."/>
            <person name="Misas E."/>
            <person name="Mitreva M."/>
            <person name="Priest M."/>
            <person name="Saif S."/>
            <person name="Whiston E.A."/>
            <person name="Young S."/>
            <person name="Zeng Q."/>
            <person name="Goldman W.E."/>
            <person name="Mardis E.R."/>
            <person name="Taylor J.W."/>
            <person name="McEwen J.G."/>
            <person name="Clay O.K."/>
            <person name="Klein B.S."/>
            <person name="Cuomo C.A."/>
        </authorList>
    </citation>
    <scope>NUCLEOTIDE SEQUENCE [LARGE SCALE GENOMIC DNA]</scope>
    <source>
        <strain evidence="3">UAMH 3008</strain>
    </source>
</reference>
<proteinExistence type="predicted"/>
<comment type="caution">
    <text evidence="2">The sequence shown here is derived from an EMBL/GenBank/DDBJ whole genome shotgun (WGS) entry which is preliminary data.</text>
</comment>
<accession>A0A0G2J6P9</accession>
<feature type="region of interest" description="Disordered" evidence="1">
    <location>
        <begin position="14"/>
        <end position="42"/>
    </location>
</feature>
<evidence type="ECO:0000313" key="2">
    <source>
        <dbReference type="EMBL" id="KKZ67824.1"/>
    </source>
</evidence>
<evidence type="ECO:0000313" key="3">
    <source>
        <dbReference type="Proteomes" id="UP000034164"/>
    </source>
</evidence>
<dbReference type="AlphaFoldDB" id="A0A0G2J6P9"/>
<name>A0A0G2J6P9_9EURO</name>
<gene>
    <name evidence="2" type="ORF">EMCG_06514</name>
</gene>
<organism evidence="2 3">
    <name type="scientific">[Emmonsia] crescens</name>
    <dbReference type="NCBI Taxonomy" id="73230"/>
    <lineage>
        <taxon>Eukaryota</taxon>
        <taxon>Fungi</taxon>
        <taxon>Dikarya</taxon>
        <taxon>Ascomycota</taxon>
        <taxon>Pezizomycotina</taxon>
        <taxon>Eurotiomycetes</taxon>
        <taxon>Eurotiomycetidae</taxon>
        <taxon>Onygenales</taxon>
        <taxon>Ajellomycetaceae</taxon>
        <taxon>Emergomyces</taxon>
    </lineage>
</organism>
<dbReference type="VEuPathDB" id="FungiDB:EMCG_06514"/>